<sequence length="120" mass="13396">MPTAVLGSPAREYAARCYPGTREQRIQYFVSWASAFISHQDRRFRMTWMSGPAGVGKSALAQTCAETLGKDKIGAVLFCSRHNRRDNPSRLIPTIAYQIAMKIKPVAIILDAKIRKDPSL</sequence>
<feature type="domain" description="Nephrocystin 3-like N-terminal" evidence="2">
    <location>
        <begin position="41"/>
        <end position="113"/>
    </location>
</feature>
<gene>
    <name evidence="3" type="ORF">P691DRAFT_676741</name>
</gene>
<dbReference type="InterPro" id="IPR027417">
    <property type="entry name" value="P-loop_NTPase"/>
</dbReference>
<dbReference type="Gene3D" id="3.40.50.300">
    <property type="entry name" value="P-loop containing nucleotide triphosphate hydrolases"/>
    <property type="match status" value="1"/>
</dbReference>
<reference evidence="3" key="1">
    <citation type="submission" date="2020-11" db="EMBL/GenBank/DDBJ databases">
        <authorList>
            <consortium name="DOE Joint Genome Institute"/>
            <person name="Ahrendt S."/>
            <person name="Riley R."/>
            <person name="Andreopoulos W."/>
            <person name="Labutti K."/>
            <person name="Pangilinan J."/>
            <person name="Ruiz-Duenas F.J."/>
            <person name="Barrasa J.M."/>
            <person name="Sanchez-Garcia M."/>
            <person name="Camarero S."/>
            <person name="Miyauchi S."/>
            <person name="Serrano A."/>
            <person name="Linde D."/>
            <person name="Babiker R."/>
            <person name="Drula E."/>
            <person name="Ayuso-Fernandez I."/>
            <person name="Pacheco R."/>
            <person name="Padilla G."/>
            <person name="Ferreira P."/>
            <person name="Barriuso J."/>
            <person name="Kellner H."/>
            <person name="Castanera R."/>
            <person name="Alfaro M."/>
            <person name="Ramirez L."/>
            <person name="Pisabarro A.G."/>
            <person name="Kuo A."/>
            <person name="Tritt A."/>
            <person name="Lipzen A."/>
            <person name="He G."/>
            <person name="Yan M."/>
            <person name="Ng V."/>
            <person name="Cullen D."/>
            <person name="Martin F."/>
            <person name="Rosso M.-N."/>
            <person name="Henrissat B."/>
            <person name="Hibbett D."/>
            <person name="Martinez A.T."/>
            <person name="Grigoriev I.V."/>
        </authorList>
    </citation>
    <scope>NUCLEOTIDE SEQUENCE</scope>
    <source>
        <strain evidence="3">MF-IS2</strain>
    </source>
</reference>
<organism evidence="3 4">
    <name type="scientific">Macrolepiota fuliginosa MF-IS2</name>
    <dbReference type="NCBI Taxonomy" id="1400762"/>
    <lineage>
        <taxon>Eukaryota</taxon>
        <taxon>Fungi</taxon>
        <taxon>Dikarya</taxon>
        <taxon>Basidiomycota</taxon>
        <taxon>Agaricomycotina</taxon>
        <taxon>Agaricomycetes</taxon>
        <taxon>Agaricomycetidae</taxon>
        <taxon>Agaricales</taxon>
        <taxon>Agaricineae</taxon>
        <taxon>Agaricaceae</taxon>
        <taxon>Macrolepiota</taxon>
    </lineage>
</organism>
<dbReference type="EMBL" id="MU151339">
    <property type="protein sequence ID" value="KAF9444902.1"/>
    <property type="molecule type" value="Genomic_DNA"/>
</dbReference>
<keyword evidence="1" id="KW-0677">Repeat</keyword>
<evidence type="ECO:0000313" key="3">
    <source>
        <dbReference type="EMBL" id="KAF9444902.1"/>
    </source>
</evidence>
<evidence type="ECO:0000256" key="1">
    <source>
        <dbReference type="ARBA" id="ARBA00022737"/>
    </source>
</evidence>
<proteinExistence type="predicted"/>
<dbReference type="OrthoDB" id="5106486at2759"/>
<dbReference type="Proteomes" id="UP000807342">
    <property type="component" value="Unassembled WGS sequence"/>
</dbReference>
<evidence type="ECO:0000259" key="2">
    <source>
        <dbReference type="Pfam" id="PF24883"/>
    </source>
</evidence>
<protein>
    <recommendedName>
        <fullName evidence="2">Nephrocystin 3-like N-terminal domain-containing protein</fullName>
    </recommendedName>
</protein>
<dbReference type="AlphaFoldDB" id="A0A9P5X5I9"/>
<dbReference type="InterPro" id="IPR056884">
    <property type="entry name" value="NPHP3-like_N"/>
</dbReference>
<dbReference type="Pfam" id="PF24883">
    <property type="entry name" value="NPHP3_N"/>
    <property type="match status" value="1"/>
</dbReference>
<dbReference type="SUPFAM" id="SSF52540">
    <property type="entry name" value="P-loop containing nucleoside triphosphate hydrolases"/>
    <property type="match status" value="1"/>
</dbReference>
<comment type="caution">
    <text evidence="3">The sequence shown here is derived from an EMBL/GenBank/DDBJ whole genome shotgun (WGS) entry which is preliminary data.</text>
</comment>
<evidence type="ECO:0000313" key="4">
    <source>
        <dbReference type="Proteomes" id="UP000807342"/>
    </source>
</evidence>
<keyword evidence="4" id="KW-1185">Reference proteome</keyword>
<feature type="non-terminal residue" evidence="3">
    <location>
        <position position="120"/>
    </location>
</feature>
<name>A0A9P5X5I9_9AGAR</name>
<accession>A0A9P5X5I9</accession>